<evidence type="ECO:0000256" key="3">
    <source>
        <dbReference type="ARBA" id="ARBA00022827"/>
    </source>
</evidence>
<feature type="domain" description="FAD dependent oxidoreductase" evidence="9">
    <location>
        <begin position="70"/>
        <end position="454"/>
    </location>
</feature>
<evidence type="ECO:0000256" key="4">
    <source>
        <dbReference type="ARBA" id="ARBA00023002"/>
    </source>
</evidence>
<evidence type="ECO:0000259" key="9">
    <source>
        <dbReference type="Pfam" id="PF01266"/>
    </source>
</evidence>
<dbReference type="OrthoDB" id="498204at2759"/>
<comment type="similarity">
    <text evidence="6">Belongs to the L2HGDH family.</text>
</comment>
<sequence>MVKFKENTMKSITQILTKPNPLIANSLLQNLFSRSHPKHSSSSTSIRSISSSSSAYNYTQLESVPKESVDCVVIGAGVVGIAVARELSLKHGREVLVVESGPTFGTGTSSRNSEVIHAGIYYPFNSLKALFCVRGRKLLYRYCKEHEIPHEQMGKLIVATRSSEIPKLDALLNRGIENGVDGLRLMEGYEAMKLEPELHCVKALLSPASGIIDTHSLMLSLVGEAESHGTTFSYNASVIGGHREGNKIQLHISESSALKSWGASSPLHPELILNPKLVVNSAGLSAPSLARRFCGLDSGVIPTPYYARGCYFTLSNVKTPLFHHLIYPMPEDGGLGVHVTLDLNGQVKFGPDVEWIDCIDDISSFLNLFDYSVCKDRSKRFYPEIRKYYPNLKDGSLEPGYSGIRPKVSGPKQVPADFLVQGEDIHGITGLVNLFGIESPGLTASMAIAEYVAAKLITN</sequence>
<dbReference type="InterPro" id="IPR006076">
    <property type="entry name" value="FAD-dep_OxRdtase"/>
</dbReference>
<keyword evidence="4" id="KW-0560">Oxidoreductase</keyword>
<dbReference type="Gene3D" id="3.30.9.10">
    <property type="entry name" value="D-Amino Acid Oxidase, subunit A, domain 2"/>
    <property type="match status" value="1"/>
</dbReference>
<keyword evidence="2" id="KW-0285">Flavoprotein</keyword>
<evidence type="ECO:0000256" key="5">
    <source>
        <dbReference type="ARBA" id="ARBA00036066"/>
    </source>
</evidence>
<dbReference type="SUPFAM" id="SSF51905">
    <property type="entry name" value="FAD/NAD(P)-binding domain"/>
    <property type="match status" value="1"/>
</dbReference>
<keyword evidence="10" id="KW-1185">Reference proteome</keyword>
<name>A0A6P6SRU6_COFAR</name>
<proteinExistence type="inferred from homology"/>
<gene>
    <name evidence="11" type="primary">LOC113693917</name>
</gene>
<dbReference type="Proteomes" id="UP001652660">
    <property type="component" value="Chromosome 6c"/>
</dbReference>
<dbReference type="GO" id="GO:0047545">
    <property type="term" value="F:(S)-2-hydroxyglutarate dehydrogenase activity"/>
    <property type="evidence" value="ECO:0007669"/>
    <property type="project" value="UniProtKB-EC"/>
</dbReference>
<reference evidence="11" key="2">
    <citation type="submission" date="2025-08" db="UniProtKB">
        <authorList>
            <consortium name="RefSeq"/>
        </authorList>
    </citation>
    <scope>IDENTIFICATION</scope>
    <source>
        <tissue evidence="11">Leaves</tissue>
    </source>
</reference>
<dbReference type="PANTHER" id="PTHR43104">
    <property type="entry name" value="L-2-HYDROXYGLUTARATE DEHYDROGENASE, MITOCHONDRIAL"/>
    <property type="match status" value="1"/>
</dbReference>
<accession>A0A6P6SRU6</accession>
<dbReference type="AlphaFoldDB" id="A0A6P6SRU6"/>
<evidence type="ECO:0000313" key="10">
    <source>
        <dbReference type="Proteomes" id="UP001652660"/>
    </source>
</evidence>
<dbReference type="GeneID" id="113693917"/>
<dbReference type="PANTHER" id="PTHR43104:SF4">
    <property type="entry name" value="L-2-HYDROXYGLUTARATE DEHYDROGENASE, MITOCHONDRIAL"/>
    <property type="match status" value="1"/>
</dbReference>
<dbReference type="InterPro" id="IPR036188">
    <property type="entry name" value="FAD/NAD-bd_sf"/>
</dbReference>
<protein>
    <recommendedName>
        <fullName evidence="8">L-2-hydroxyglutarate dehydrogenase, mitochondrial</fullName>
        <ecNumber evidence="7">1.1.99.2</ecNumber>
    </recommendedName>
</protein>
<dbReference type="Pfam" id="PF01266">
    <property type="entry name" value="DAO"/>
    <property type="match status" value="1"/>
</dbReference>
<comment type="catalytic activity">
    <reaction evidence="5">
        <text>(S)-2-hydroxyglutarate + A = 2-oxoglutarate + AH2</text>
        <dbReference type="Rhea" id="RHEA:21252"/>
        <dbReference type="ChEBI" id="CHEBI:13193"/>
        <dbReference type="ChEBI" id="CHEBI:16782"/>
        <dbReference type="ChEBI" id="CHEBI:16810"/>
        <dbReference type="ChEBI" id="CHEBI:17499"/>
        <dbReference type="EC" id="1.1.99.2"/>
    </reaction>
</comment>
<evidence type="ECO:0000256" key="1">
    <source>
        <dbReference type="ARBA" id="ARBA00001974"/>
    </source>
</evidence>
<dbReference type="RefSeq" id="XP_027068491.2">
    <property type="nucleotide sequence ID" value="XM_027212690.2"/>
</dbReference>
<reference evidence="10" key="1">
    <citation type="journal article" date="2025" name="Foods">
        <title>Unveiling the Microbial Signatures of Arabica Coffee Cherries: Insights into Ripeness Specific Diversity, Functional Traits, and Implications for Quality and Safety.</title>
        <authorList>
            <consortium name="RefSeq"/>
            <person name="Tenea G.N."/>
            <person name="Cifuentes V."/>
            <person name="Reyes P."/>
            <person name="Cevallos-Vallejos M."/>
        </authorList>
    </citation>
    <scope>NUCLEOTIDE SEQUENCE [LARGE SCALE GENOMIC DNA]</scope>
</reference>
<evidence type="ECO:0000256" key="7">
    <source>
        <dbReference type="ARBA" id="ARBA00038878"/>
    </source>
</evidence>
<dbReference type="Gene3D" id="3.50.50.60">
    <property type="entry name" value="FAD/NAD(P)-binding domain"/>
    <property type="match status" value="1"/>
</dbReference>
<evidence type="ECO:0000256" key="8">
    <source>
        <dbReference type="ARBA" id="ARBA00041137"/>
    </source>
</evidence>
<evidence type="ECO:0000313" key="11">
    <source>
        <dbReference type="RefSeq" id="XP_027068491.2"/>
    </source>
</evidence>
<evidence type="ECO:0000256" key="6">
    <source>
        <dbReference type="ARBA" id="ARBA00037941"/>
    </source>
</evidence>
<organism evidence="10 11">
    <name type="scientific">Coffea arabica</name>
    <name type="common">Arabian coffee</name>
    <dbReference type="NCBI Taxonomy" id="13443"/>
    <lineage>
        <taxon>Eukaryota</taxon>
        <taxon>Viridiplantae</taxon>
        <taxon>Streptophyta</taxon>
        <taxon>Embryophyta</taxon>
        <taxon>Tracheophyta</taxon>
        <taxon>Spermatophyta</taxon>
        <taxon>Magnoliopsida</taxon>
        <taxon>eudicotyledons</taxon>
        <taxon>Gunneridae</taxon>
        <taxon>Pentapetalae</taxon>
        <taxon>asterids</taxon>
        <taxon>lamiids</taxon>
        <taxon>Gentianales</taxon>
        <taxon>Rubiaceae</taxon>
        <taxon>Ixoroideae</taxon>
        <taxon>Gardenieae complex</taxon>
        <taxon>Bertiereae - Coffeeae clade</taxon>
        <taxon>Coffeeae</taxon>
        <taxon>Coffea</taxon>
    </lineage>
</organism>
<keyword evidence="3" id="KW-0274">FAD</keyword>
<dbReference type="EC" id="1.1.99.2" evidence="7"/>
<evidence type="ECO:0000256" key="2">
    <source>
        <dbReference type="ARBA" id="ARBA00022630"/>
    </source>
</evidence>
<comment type="cofactor">
    <cofactor evidence="1">
        <name>FAD</name>
        <dbReference type="ChEBI" id="CHEBI:57692"/>
    </cofactor>
</comment>